<organism evidence="1 2">
    <name type="scientific">Conexibacter stalactiti</name>
    <dbReference type="NCBI Taxonomy" id="1940611"/>
    <lineage>
        <taxon>Bacteria</taxon>
        <taxon>Bacillati</taxon>
        <taxon>Actinomycetota</taxon>
        <taxon>Thermoleophilia</taxon>
        <taxon>Solirubrobacterales</taxon>
        <taxon>Conexibacteraceae</taxon>
        <taxon>Conexibacter</taxon>
    </lineage>
</organism>
<dbReference type="Gene3D" id="3.90.1700.10">
    <property type="entry name" value="v583 domain like"/>
    <property type="match status" value="1"/>
</dbReference>
<name>A0ABU4HJF7_9ACTN</name>
<dbReference type="InterPro" id="IPR024033">
    <property type="entry name" value="OXTCase_su_AllG_h-dom"/>
</dbReference>
<dbReference type="Gene3D" id="1.10.10.660">
    <property type="entry name" value="conserved protein of unknown function from Enterococcus faecalis V583"/>
    <property type="match status" value="1"/>
</dbReference>
<proteinExistence type="predicted"/>
<reference evidence="2" key="1">
    <citation type="submission" date="2023-07" db="EMBL/GenBank/DDBJ databases">
        <title>Conexibacter stalactiti sp. nov., isolated from stalactites in a lava cave and emended description of the genus Conexibacter.</title>
        <authorList>
            <person name="Lee S.D."/>
        </authorList>
    </citation>
    <scope>NUCLEOTIDE SEQUENCE [LARGE SCALE GENOMIC DNA]</scope>
    <source>
        <strain evidence="2">KCTC 39840</strain>
    </source>
</reference>
<dbReference type="Gene3D" id="3.90.1710.10">
    <property type="entry name" value="Enterococcus faecalis V583 domain"/>
    <property type="match status" value="1"/>
</dbReference>
<evidence type="ECO:0000313" key="2">
    <source>
        <dbReference type="Proteomes" id="UP001284601"/>
    </source>
</evidence>
<dbReference type="Proteomes" id="UP001284601">
    <property type="component" value="Unassembled WGS sequence"/>
</dbReference>
<dbReference type="RefSeq" id="WP_318595072.1">
    <property type="nucleotide sequence ID" value="NZ_JAWSTH010000001.1"/>
</dbReference>
<dbReference type="Pfam" id="PF06545">
    <property type="entry name" value="AllG"/>
    <property type="match status" value="1"/>
</dbReference>
<keyword evidence="2" id="KW-1185">Reference proteome</keyword>
<comment type="caution">
    <text evidence="1">The sequence shown here is derived from an EMBL/GenBank/DDBJ whole genome shotgun (WGS) entry which is preliminary data.</text>
</comment>
<protein>
    <submittedName>
        <fullName evidence="1">DUF1116 domain-containing protein</fullName>
    </submittedName>
</protein>
<sequence length="406" mass="41760">MNTSLHAKPAAAALAAARPLLVDVVPASELVPHLAAGGLCHAGPPIEPQRMCAPMRAALGVAGWLEGLGSDPADTLARLDRGEIPLMTNHDAGGVGPMSGAVGGSMPLLVARDAGSDVTAWCPLNEGSGKVLRYGADDEEVVARLRWMSAMLGPALKRALERRGPVDLIELQARALRLGDECHHRTGAGTELLLAILEPELPDDVAAFVAGNHQFFLNAAMVSAKVALLCADEVPGSALVTAIARNGVEVGVKLSGLGGRWFTGPAALPEPAALYEGYAADEMNPDLGDSAIVEAFGLGALAIAASPRSAPTVGLDPADAEAITARLRAIGGGEHPRLAWREQDGEERRALLGVDARAVVRERILPPVHTGIAHVRPGVGQIGGGITHPPMAAFEAAVAALDDVPV</sequence>
<evidence type="ECO:0000313" key="1">
    <source>
        <dbReference type="EMBL" id="MDW5592814.1"/>
    </source>
</evidence>
<dbReference type="EMBL" id="JAWSTH010000001">
    <property type="protein sequence ID" value="MDW5592814.1"/>
    <property type="molecule type" value="Genomic_DNA"/>
</dbReference>
<accession>A0ABU4HJF7</accession>
<gene>
    <name evidence="1" type="ORF">R7226_00595</name>
</gene>
<dbReference type="InterPro" id="IPR009499">
    <property type="entry name" value="AllG-like"/>
</dbReference>